<comment type="caution">
    <text evidence="2">The sequence shown here is derived from an EMBL/GenBank/DDBJ whole genome shotgun (WGS) entry which is preliminary data.</text>
</comment>
<protein>
    <recommendedName>
        <fullName evidence="1">Cyclin N-terminal domain-containing protein</fullName>
    </recommendedName>
</protein>
<dbReference type="Gene3D" id="1.10.472.10">
    <property type="entry name" value="Cyclin-like"/>
    <property type="match status" value="1"/>
</dbReference>
<keyword evidence="3" id="KW-1185">Reference proteome</keyword>
<feature type="domain" description="Cyclin N-terminal" evidence="1">
    <location>
        <begin position="116"/>
        <end position="168"/>
    </location>
</feature>
<dbReference type="AlphaFoldDB" id="A0AA42B2V6"/>
<proteinExistence type="predicted"/>
<evidence type="ECO:0000313" key="3">
    <source>
        <dbReference type="Proteomes" id="UP001177140"/>
    </source>
</evidence>
<dbReference type="Pfam" id="PF00134">
    <property type="entry name" value="Cyclin_N"/>
    <property type="match status" value="1"/>
</dbReference>
<dbReference type="EMBL" id="JAJJMA010315402">
    <property type="protein sequence ID" value="MCL7049392.1"/>
    <property type="molecule type" value="Genomic_DNA"/>
</dbReference>
<reference evidence="2" key="1">
    <citation type="submission" date="2022-03" db="EMBL/GenBank/DDBJ databases">
        <title>A functionally conserved STORR gene fusion in Papaver species that diverged 16.8 million years ago.</title>
        <authorList>
            <person name="Catania T."/>
        </authorList>
    </citation>
    <scope>NUCLEOTIDE SEQUENCE</scope>
    <source>
        <strain evidence="2">S-191538</strain>
    </source>
</reference>
<sequence length="244" mass="27770">TKTKIQARRCPAPGVSLIVLQDQEDTRKTCDIRGRNLADLRLEEQISRKPLLQHTTPCMKDKAEAGENYGIGPAIIDIDSGHEDSLLCSLYSPDIKVMQFTRLRVSFRYTLHDSISIDRFLSQNFIEMRKLHLGSLACSLLHKEYDEISAPRFEEFCFIKDNRYSQAESSAPTVKTFFRRFLHAAHASDKALPLISTGYEALALQDLQLSTSSCPLNVIREKYKNQKYKSVATLSSPKTLHKLF</sequence>
<accession>A0AA42B2V6</accession>
<evidence type="ECO:0000313" key="2">
    <source>
        <dbReference type="EMBL" id="MCL7049392.1"/>
    </source>
</evidence>
<feature type="non-terminal residue" evidence="2">
    <location>
        <position position="244"/>
    </location>
</feature>
<gene>
    <name evidence="2" type="ORF">MKW94_026211</name>
</gene>
<evidence type="ECO:0000259" key="1">
    <source>
        <dbReference type="Pfam" id="PF00134"/>
    </source>
</evidence>
<dbReference type="SUPFAM" id="SSF47954">
    <property type="entry name" value="Cyclin-like"/>
    <property type="match status" value="2"/>
</dbReference>
<dbReference type="InterPro" id="IPR006671">
    <property type="entry name" value="Cyclin_N"/>
</dbReference>
<dbReference type="InterPro" id="IPR036915">
    <property type="entry name" value="Cyclin-like_sf"/>
</dbReference>
<dbReference type="Proteomes" id="UP001177140">
    <property type="component" value="Unassembled WGS sequence"/>
</dbReference>
<organism evidence="2 3">
    <name type="scientific">Papaver nudicaule</name>
    <name type="common">Iceland poppy</name>
    <dbReference type="NCBI Taxonomy" id="74823"/>
    <lineage>
        <taxon>Eukaryota</taxon>
        <taxon>Viridiplantae</taxon>
        <taxon>Streptophyta</taxon>
        <taxon>Embryophyta</taxon>
        <taxon>Tracheophyta</taxon>
        <taxon>Spermatophyta</taxon>
        <taxon>Magnoliopsida</taxon>
        <taxon>Ranunculales</taxon>
        <taxon>Papaveraceae</taxon>
        <taxon>Papaveroideae</taxon>
        <taxon>Papaver</taxon>
    </lineage>
</organism>
<name>A0AA42B2V6_PAPNU</name>